<feature type="transmembrane region" description="Helical" evidence="17">
    <location>
        <begin position="7"/>
        <end position="26"/>
    </location>
</feature>
<dbReference type="PANTHER" id="PTHR45528">
    <property type="entry name" value="SENSOR HISTIDINE KINASE CPXA"/>
    <property type="match status" value="1"/>
</dbReference>
<dbReference type="Pfam" id="PF02518">
    <property type="entry name" value="HATPase_c"/>
    <property type="match status" value="1"/>
</dbReference>
<dbReference type="InterPro" id="IPR003660">
    <property type="entry name" value="HAMP_dom"/>
</dbReference>
<keyword evidence="10" id="KW-0067">ATP-binding</keyword>
<proteinExistence type="predicted"/>
<dbReference type="InterPro" id="IPR003661">
    <property type="entry name" value="HisK_dim/P_dom"/>
</dbReference>
<keyword evidence="12" id="KW-0902">Two-component regulatory system</keyword>
<dbReference type="PROSITE" id="PS50109">
    <property type="entry name" value="HIS_KIN"/>
    <property type="match status" value="1"/>
</dbReference>
<dbReference type="InterPro" id="IPR005467">
    <property type="entry name" value="His_kinase_dom"/>
</dbReference>
<keyword evidence="13" id="KW-0843">Virulence</keyword>
<organism evidence="20 21">
    <name type="scientific">Jeotgalicoccus meleagridis</name>
    <dbReference type="NCBI Taxonomy" id="2759181"/>
    <lineage>
        <taxon>Bacteria</taxon>
        <taxon>Bacillati</taxon>
        <taxon>Bacillota</taxon>
        <taxon>Bacilli</taxon>
        <taxon>Bacillales</taxon>
        <taxon>Staphylococcaceae</taxon>
        <taxon>Jeotgalicoccus</taxon>
    </lineage>
</organism>
<feature type="domain" description="Histidine kinase" evidence="18">
    <location>
        <begin position="246"/>
        <end position="458"/>
    </location>
</feature>
<dbReference type="EMBL" id="CAJEWD010000003">
    <property type="protein sequence ID" value="CAD2071251.1"/>
    <property type="molecule type" value="Genomic_DNA"/>
</dbReference>
<comment type="catalytic activity">
    <reaction evidence="1">
        <text>ATP + protein L-histidine = ADP + protein N-phospho-L-histidine.</text>
        <dbReference type="EC" id="2.7.13.3"/>
    </reaction>
</comment>
<evidence type="ECO:0000259" key="18">
    <source>
        <dbReference type="PROSITE" id="PS50109"/>
    </source>
</evidence>
<keyword evidence="5" id="KW-0597">Phosphoprotein</keyword>
<dbReference type="PANTHER" id="PTHR45528:SF11">
    <property type="entry name" value="HISTIDINE KINASE"/>
    <property type="match status" value="1"/>
</dbReference>
<comment type="subcellular location">
    <subcellularLocation>
        <location evidence="2">Cell membrane</location>
        <topology evidence="2">Multi-pass membrane protein</topology>
    </subcellularLocation>
</comment>
<dbReference type="SUPFAM" id="SSF158472">
    <property type="entry name" value="HAMP domain-like"/>
    <property type="match status" value="1"/>
</dbReference>
<evidence type="ECO:0000256" key="14">
    <source>
        <dbReference type="ARBA" id="ARBA00023136"/>
    </source>
</evidence>
<evidence type="ECO:0000256" key="9">
    <source>
        <dbReference type="ARBA" id="ARBA00022777"/>
    </source>
</evidence>
<comment type="caution">
    <text evidence="20">The sequence shown here is derived from an EMBL/GenBank/DDBJ whole genome shotgun (WGS) entry which is preliminary data.</text>
</comment>
<keyword evidence="4" id="KW-1003">Cell membrane</keyword>
<dbReference type="Pfam" id="PF00672">
    <property type="entry name" value="HAMP"/>
    <property type="match status" value="1"/>
</dbReference>
<gene>
    <name evidence="20" type="primary">hssS</name>
    <name evidence="20" type="ORF">JEODO184_00179</name>
</gene>
<keyword evidence="6" id="KW-0808">Transferase</keyword>
<evidence type="ECO:0000313" key="20">
    <source>
        <dbReference type="EMBL" id="CAD2071251.1"/>
    </source>
</evidence>
<dbReference type="Pfam" id="PF00512">
    <property type="entry name" value="HisKA"/>
    <property type="match status" value="1"/>
</dbReference>
<dbReference type="InterPro" id="IPR004358">
    <property type="entry name" value="Sig_transdc_His_kin-like_C"/>
</dbReference>
<keyword evidence="11 17" id="KW-1133">Transmembrane helix</keyword>
<dbReference type="FunFam" id="3.30.565.10:FF:000006">
    <property type="entry name" value="Sensor histidine kinase WalK"/>
    <property type="match status" value="1"/>
</dbReference>
<keyword evidence="7 17" id="KW-0812">Transmembrane</keyword>
<evidence type="ECO:0000256" key="3">
    <source>
        <dbReference type="ARBA" id="ARBA00012438"/>
    </source>
</evidence>
<feature type="domain" description="HAMP" evidence="19">
    <location>
        <begin position="185"/>
        <end position="238"/>
    </location>
</feature>
<dbReference type="Gene3D" id="6.10.340.10">
    <property type="match status" value="1"/>
</dbReference>
<protein>
    <recommendedName>
        <fullName evidence="16">Heme sensor protein HssS</fullName>
        <ecNumber evidence="3">2.7.13.3</ecNumber>
    </recommendedName>
</protein>
<keyword evidence="21" id="KW-1185">Reference proteome</keyword>
<dbReference type="AlphaFoldDB" id="A0A6V7R1M1"/>
<dbReference type="CDD" id="cd06225">
    <property type="entry name" value="HAMP"/>
    <property type="match status" value="1"/>
</dbReference>
<evidence type="ECO:0000256" key="8">
    <source>
        <dbReference type="ARBA" id="ARBA00022741"/>
    </source>
</evidence>
<evidence type="ECO:0000256" key="17">
    <source>
        <dbReference type="SAM" id="Phobius"/>
    </source>
</evidence>
<dbReference type="InterPro" id="IPR003594">
    <property type="entry name" value="HATPase_dom"/>
</dbReference>
<evidence type="ECO:0000256" key="6">
    <source>
        <dbReference type="ARBA" id="ARBA00022679"/>
    </source>
</evidence>
<dbReference type="InterPro" id="IPR036890">
    <property type="entry name" value="HATPase_C_sf"/>
</dbReference>
<keyword evidence="9" id="KW-0418">Kinase</keyword>
<dbReference type="SMART" id="SM00388">
    <property type="entry name" value="HisKA"/>
    <property type="match status" value="1"/>
</dbReference>
<evidence type="ECO:0000256" key="11">
    <source>
        <dbReference type="ARBA" id="ARBA00022989"/>
    </source>
</evidence>
<evidence type="ECO:0000256" key="4">
    <source>
        <dbReference type="ARBA" id="ARBA00022475"/>
    </source>
</evidence>
<evidence type="ECO:0000256" key="10">
    <source>
        <dbReference type="ARBA" id="ARBA00022840"/>
    </source>
</evidence>
<dbReference type="Gene3D" id="1.10.287.130">
    <property type="match status" value="1"/>
</dbReference>
<dbReference type="PROSITE" id="PS50885">
    <property type="entry name" value="HAMP"/>
    <property type="match status" value="1"/>
</dbReference>
<dbReference type="InterPro" id="IPR036097">
    <property type="entry name" value="HisK_dim/P_sf"/>
</dbReference>
<dbReference type="GO" id="GO:0000155">
    <property type="term" value="F:phosphorelay sensor kinase activity"/>
    <property type="evidence" value="ECO:0007669"/>
    <property type="project" value="InterPro"/>
</dbReference>
<dbReference type="EC" id="2.7.13.3" evidence="3"/>
<evidence type="ECO:0000256" key="12">
    <source>
        <dbReference type="ARBA" id="ARBA00023012"/>
    </source>
</evidence>
<keyword evidence="14 17" id="KW-0472">Membrane</keyword>
<dbReference type="CDD" id="cd00082">
    <property type="entry name" value="HisKA"/>
    <property type="match status" value="1"/>
</dbReference>
<dbReference type="RefSeq" id="WP_185124745.1">
    <property type="nucleotide sequence ID" value="NZ_CAJEWD010000003.1"/>
</dbReference>
<evidence type="ECO:0000259" key="19">
    <source>
        <dbReference type="PROSITE" id="PS50885"/>
    </source>
</evidence>
<evidence type="ECO:0000313" key="21">
    <source>
        <dbReference type="Proteomes" id="UP000589351"/>
    </source>
</evidence>
<evidence type="ECO:0000256" key="7">
    <source>
        <dbReference type="ARBA" id="ARBA00022692"/>
    </source>
</evidence>
<dbReference type="PRINTS" id="PR00344">
    <property type="entry name" value="BCTRLSENSOR"/>
</dbReference>
<evidence type="ECO:0000256" key="13">
    <source>
        <dbReference type="ARBA" id="ARBA00023026"/>
    </source>
</evidence>
<evidence type="ECO:0000256" key="5">
    <source>
        <dbReference type="ARBA" id="ARBA00022553"/>
    </source>
</evidence>
<feature type="transmembrane region" description="Helical" evidence="17">
    <location>
        <begin position="161"/>
        <end position="182"/>
    </location>
</feature>
<dbReference type="SUPFAM" id="SSF55874">
    <property type="entry name" value="ATPase domain of HSP90 chaperone/DNA topoisomerase II/histidine kinase"/>
    <property type="match status" value="1"/>
</dbReference>
<evidence type="ECO:0000256" key="15">
    <source>
        <dbReference type="ARBA" id="ARBA00037219"/>
    </source>
</evidence>
<dbReference type="InterPro" id="IPR050398">
    <property type="entry name" value="HssS/ArlS-like"/>
</dbReference>
<comment type="function">
    <text evidence="15">Member of the two-component regulatory system HssS/HssR involved in intracellular heme homeostasis and tempering of staphylococcal virulence. HssS functions as a heme sensor histidine kinase which is autophosphorylated at a histidine residue and transfers its phosphate group to an aspartate residue of HssR. HssR/HssS activates the expression of hrtAB, an efflux pump, in response to extracellular heme, hemin, hemoglobin or blood.</text>
</comment>
<reference evidence="20 21" key="1">
    <citation type="submission" date="2020-07" db="EMBL/GenBank/DDBJ databases">
        <authorList>
            <person name="Criscuolo A."/>
        </authorList>
    </citation>
    <scope>NUCLEOTIDE SEQUENCE [LARGE SCALE GENOMIC DNA]</scope>
    <source>
        <strain evidence="20">CIP111649</strain>
    </source>
</reference>
<dbReference type="GO" id="GO:0005524">
    <property type="term" value="F:ATP binding"/>
    <property type="evidence" value="ECO:0007669"/>
    <property type="project" value="UniProtKB-KW"/>
</dbReference>
<dbReference type="GO" id="GO:0005886">
    <property type="term" value="C:plasma membrane"/>
    <property type="evidence" value="ECO:0007669"/>
    <property type="project" value="UniProtKB-SubCell"/>
</dbReference>
<dbReference type="SMART" id="SM00304">
    <property type="entry name" value="HAMP"/>
    <property type="match status" value="1"/>
</dbReference>
<evidence type="ECO:0000256" key="1">
    <source>
        <dbReference type="ARBA" id="ARBA00000085"/>
    </source>
</evidence>
<accession>A0A6V7R1M1</accession>
<dbReference type="Proteomes" id="UP000589351">
    <property type="component" value="Unassembled WGS sequence"/>
</dbReference>
<keyword evidence="8" id="KW-0547">Nucleotide-binding</keyword>
<dbReference type="SUPFAM" id="SSF47384">
    <property type="entry name" value="Homodimeric domain of signal transducing histidine kinase"/>
    <property type="match status" value="1"/>
</dbReference>
<dbReference type="SMART" id="SM00387">
    <property type="entry name" value="HATPase_c"/>
    <property type="match status" value="1"/>
</dbReference>
<evidence type="ECO:0000256" key="2">
    <source>
        <dbReference type="ARBA" id="ARBA00004651"/>
    </source>
</evidence>
<dbReference type="Gene3D" id="3.30.565.10">
    <property type="entry name" value="Histidine kinase-like ATPase, C-terminal domain"/>
    <property type="match status" value="1"/>
</dbReference>
<sequence length="458" mass="52190">MRTLYTKFLFATLAIMIFSFLAAFFISNGFYQLNLKDENNDKNMGIAEEISSYLESNPETDPAAYLNSVAKAGHQIYFVSPDGEGQFFGDDFREKNLEASSINQVLDGEQYQGMSNFDSDIFVTGFFADELKNTVGVPVTIGESIYALFMRPDIELLFNEMHLLFGILFVLTIVLSMILVLVSTKYLIKPVTKLSIATKQLASRDYDVNNLDISRRDEIGDLAFNFKNMAKQLEYNDKIQKDFISNISHDIQSPLSSIKGYNSLLRKDLNDNEKQEYTETIDFEIERLSTMTKQLLVLSSIDHEDYLMRRETYNLKEQLSRAMKVYEWQINEKGLMLSHLLVDVDITADKVLLNTVWDNLLSNAVKYNEDAGTIDVEMIDYGTHVIVIISNTGQGIDERHIDKIFDRFYRIDSARTNKVGGSGLGLSIVRKIVDMHDGSIKVRSKGHDTTFTVRIPIN</sequence>
<name>A0A6V7R1M1_9STAP</name>
<evidence type="ECO:0000256" key="16">
    <source>
        <dbReference type="ARBA" id="ARBA00040841"/>
    </source>
</evidence>